<reference evidence="2" key="1">
    <citation type="journal article" date="2024" name="IScience">
        <title>Strigolactones Initiate the Formation of Haustorium-like Structures in Castilleja.</title>
        <authorList>
            <person name="Buerger M."/>
            <person name="Peterson D."/>
            <person name="Chory J."/>
        </authorList>
    </citation>
    <scope>NUCLEOTIDE SEQUENCE [LARGE SCALE GENOMIC DNA]</scope>
</reference>
<dbReference type="Proteomes" id="UP001632038">
    <property type="component" value="Unassembled WGS sequence"/>
</dbReference>
<keyword evidence="2" id="KW-1185">Reference proteome</keyword>
<protein>
    <submittedName>
        <fullName evidence="1">Uncharacterized protein</fullName>
    </submittedName>
</protein>
<dbReference type="AlphaFoldDB" id="A0ABD3EP12"/>
<comment type="caution">
    <text evidence="1">The sequence shown here is derived from an EMBL/GenBank/DDBJ whole genome shotgun (WGS) entry which is preliminary data.</text>
</comment>
<organism evidence="1 2">
    <name type="scientific">Castilleja foliolosa</name>
    <dbReference type="NCBI Taxonomy" id="1961234"/>
    <lineage>
        <taxon>Eukaryota</taxon>
        <taxon>Viridiplantae</taxon>
        <taxon>Streptophyta</taxon>
        <taxon>Embryophyta</taxon>
        <taxon>Tracheophyta</taxon>
        <taxon>Spermatophyta</taxon>
        <taxon>Magnoliopsida</taxon>
        <taxon>eudicotyledons</taxon>
        <taxon>Gunneridae</taxon>
        <taxon>Pentapetalae</taxon>
        <taxon>asterids</taxon>
        <taxon>lamiids</taxon>
        <taxon>Lamiales</taxon>
        <taxon>Orobanchaceae</taxon>
        <taxon>Pedicularideae</taxon>
        <taxon>Castillejinae</taxon>
        <taxon>Castilleja</taxon>
    </lineage>
</organism>
<sequence>MAICKFVTDETTRVAEVNQPFVSYLHHQFRASATNETERAFKRFLDIDFNLHSDGFFPFLVDIGKIRFNELPNFISDDSGAVHICVAHWNTKSMNPDSYFVEINFSKSFIRGPSRNGKLVITKGPA</sequence>
<dbReference type="EMBL" id="JAVIJP010000002">
    <property type="protein sequence ID" value="KAL3654850.1"/>
    <property type="molecule type" value="Genomic_DNA"/>
</dbReference>
<proteinExistence type="predicted"/>
<evidence type="ECO:0000313" key="2">
    <source>
        <dbReference type="Proteomes" id="UP001632038"/>
    </source>
</evidence>
<name>A0ABD3EP12_9LAMI</name>
<gene>
    <name evidence="1" type="ORF">CASFOL_000636</name>
</gene>
<accession>A0ABD3EP12</accession>
<evidence type="ECO:0000313" key="1">
    <source>
        <dbReference type="EMBL" id="KAL3654850.1"/>
    </source>
</evidence>